<feature type="domain" description="Legume lectin" evidence="4">
    <location>
        <begin position="26"/>
        <end position="174"/>
    </location>
</feature>
<organism evidence="5 6">
    <name type="scientific">Rubroshorea leprosula</name>
    <dbReference type="NCBI Taxonomy" id="152421"/>
    <lineage>
        <taxon>Eukaryota</taxon>
        <taxon>Viridiplantae</taxon>
        <taxon>Streptophyta</taxon>
        <taxon>Embryophyta</taxon>
        <taxon>Tracheophyta</taxon>
        <taxon>Spermatophyta</taxon>
        <taxon>Magnoliopsida</taxon>
        <taxon>eudicotyledons</taxon>
        <taxon>Gunneridae</taxon>
        <taxon>Pentapetalae</taxon>
        <taxon>rosids</taxon>
        <taxon>malvids</taxon>
        <taxon>Malvales</taxon>
        <taxon>Dipterocarpaceae</taxon>
        <taxon>Rubroshorea</taxon>
    </lineage>
</organism>
<evidence type="ECO:0000256" key="2">
    <source>
        <dbReference type="ARBA" id="ARBA00022734"/>
    </source>
</evidence>
<dbReference type="Gene3D" id="2.60.120.200">
    <property type="match status" value="1"/>
</dbReference>
<dbReference type="InterPro" id="IPR013320">
    <property type="entry name" value="ConA-like_dom_sf"/>
</dbReference>
<keyword evidence="6" id="KW-1185">Reference proteome</keyword>
<protein>
    <recommendedName>
        <fullName evidence="4">Legume lectin domain-containing protein</fullName>
    </recommendedName>
</protein>
<dbReference type="InterPro" id="IPR019825">
    <property type="entry name" value="Lectin_legB_Mn/Ca_BS"/>
</dbReference>
<proteinExistence type="inferred from homology"/>
<evidence type="ECO:0000313" key="5">
    <source>
        <dbReference type="EMBL" id="GKV29956.1"/>
    </source>
</evidence>
<comment type="caution">
    <text evidence="5">The sequence shown here is derived from an EMBL/GenBank/DDBJ whole genome shotgun (WGS) entry which is preliminary data.</text>
</comment>
<dbReference type="GO" id="GO:0030246">
    <property type="term" value="F:carbohydrate binding"/>
    <property type="evidence" value="ECO:0007669"/>
    <property type="project" value="UniProtKB-KW"/>
</dbReference>
<evidence type="ECO:0000256" key="1">
    <source>
        <dbReference type="ARBA" id="ARBA00007606"/>
    </source>
</evidence>
<reference evidence="5 6" key="1">
    <citation type="journal article" date="2021" name="Commun. Biol.">
        <title>The genome of Shorea leprosula (Dipterocarpaceae) highlights the ecological relevance of drought in aseasonal tropical rainforests.</title>
        <authorList>
            <person name="Ng K.K.S."/>
            <person name="Kobayashi M.J."/>
            <person name="Fawcett J.A."/>
            <person name="Hatakeyama M."/>
            <person name="Paape T."/>
            <person name="Ng C.H."/>
            <person name="Ang C.C."/>
            <person name="Tnah L.H."/>
            <person name="Lee C.T."/>
            <person name="Nishiyama T."/>
            <person name="Sese J."/>
            <person name="O'Brien M.J."/>
            <person name="Copetti D."/>
            <person name="Mohd Noor M.I."/>
            <person name="Ong R.C."/>
            <person name="Putra M."/>
            <person name="Sireger I.Z."/>
            <person name="Indrioko S."/>
            <person name="Kosugi Y."/>
            <person name="Izuno A."/>
            <person name="Isagi Y."/>
            <person name="Lee S.L."/>
            <person name="Shimizu K.K."/>
        </authorList>
    </citation>
    <scope>NUCLEOTIDE SEQUENCE [LARGE SCALE GENOMIC DNA]</scope>
    <source>
        <strain evidence="5">214</strain>
    </source>
</reference>
<evidence type="ECO:0000313" key="6">
    <source>
        <dbReference type="Proteomes" id="UP001054252"/>
    </source>
</evidence>
<dbReference type="Proteomes" id="UP001054252">
    <property type="component" value="Unassembled WGS sequence"/>
</dbReference>
<dbReference type="Pfam" id="PF00139">
    <property type="entry name" value="Lectin_legB"/>
    <property type="match status" value="1"/>
</dbReference>
<sequence length="180" mass="19375">MRKQLAMFYRLAVVLCLLVNSVAGVVNFTYNGFRSVNLTLDGAAEVTSNGLLKLTNDTDHQQGHALYSSPVKLKDSTNGTAFSFTTTFVFAILSQYPTIGSDGMAFVISLSRGRPGALANQYLGLFNESNNGNETNRVVAVELDTIKNVEFEDIDDNHVGIDVNGLTSNVSHGAGQCKFG</sequence>
<comment type="similarity">
    <text evidence="1">Belongs to the leguminous lectin family.</text>
</comment>
<gene>
    <name evidence="5" type="ORF">SLEP1_g38829</name>
</gene>
<dbReference type="PANTHER" id="PTHR32401:SF50">
    <property type="entry name" value="OS07G0133000 PROTEIN"/>
    <property type="match status" value="1"/>
</dbReference>
<dbReference type="EMBL" id="BPVZ01000085">
    <property type="protein sequence ID" value="GKV29956.1"/>
    <property type="molecule type" value="Genomic_DNA"/>
</dbReference>
<keyword evidence="3" id="KW-0732">Signal</keyword>
<dbReference type="InterPro" id="IPR001220">
    <property type="entry name" value="Legume_lectin_dom"/>
</dbReference>
<evidence type="ECO:0000256" key="3">
    <source>
        <dbReference type="SAM" id="SignalP"/>
    </source>
</evidence>
<keyword evidence="2" id="KW-0430">Lectin</keyword>
<accession>A0AAV5KYA4</accession>
<feature type="chain" id="PRO_5043899054" description="Legume lectin domain-containing protein" evidence="3">
    <location>
        <begin position="25"/>
        <end position="180"/>
    </location>
</feature>
<dbReference type="PANTHER" id="PTHR32401">
    <property type="entry name" value="CONCANAVALIN A-LIKE LECTIN FAMILY PROTEIN"/>
    <property type="match status" value="1"/>
</dbReference>
<name>A0AAV5KYA4_9ROSI</name>
<dbReference type="PROSITE" id="PS00307">
    <property type="entry name" value="LECTIN_LEGUME_BETA"/>
    <property type="match status" value="1"/>
</dbReference>
<dbReference type="InterPro" id="IPR050258">
    <property type="entry name" value="Leguminous_Lectin"/>
</dbReference>
<dbReference type="CDD" id="cd06899">
    <property type="entry name" value="lectin_legume_LecRK_Arcelin_ConA"/>
    <property type="match status" value="1"/>
</dbReference>
<dbReference type="SUPFAM" id="SSF49899">
    <property type="entry name" value="Concanavalin A-like lectins/glucanases"/>
    <property type="match status" value="1"/>
</dbReference>
<feature type="signal peptide" evidence="3">
    <location>
        <begin position="1"/>
        <end position="24"/>
    </location>
</feature>
<dbReference type="AlphaFoldDB" id="A0AAV5KYA4"/>
<evidence type="ECO:0000259" key="4">
    <source>
        <dbReference type="Pfam" id="PF00139"/>
    </source>
</evidence>